<proteinExistence type="inferred from homology"/>
<evidence type="ECO:0000313" key="4">
    <source>
        <dbReference type="Proteomes" id="UP000035068"/>
    </source>
</evidence>
<reference evidence="3 4" key="1">
    <citation type="submission" date="2014-12" db="EMBL/GenBank/DDBJ databases">
        <title>Genomes of Geoalkalibacter ferrihydriticus and Geoalkalibacter subterraneus, two haloalkaliphilic metal-reducing members of the Geobacteraceae.</title>
        <authorList>
            <person name="Badalamenti J.P."/>
            <person name="Torres C.I."/>
            <person name="Krajmalnik-Brown R."/>
            <person name="Bond D.R."/>
        </authorList>
    </citation>
    <scope>NUCLEOTIDE SEQUENCE [LARGE SCALE GENOMIC DNA]</scope>
    <source>
        <strain evidence="3 4">DSM 17813</strain>
    </source>
</reference>
<comment type="similarity">
    <text evidence="1">Belongs to the ParD antitoxin family.</text>
</comment>
<dbReference type="EMBL" id="JWJD01000011">
    <property type="protein sequence ID" value="KIH75428.1"/>
    <property type="molecule type" value="Genomic_DNA"/>
</dbReference>
<sequence>MHISLTPELVARVKAKVESGLYSNASEVIREALRFMDAHEEWIYEIKLARLREQIQMGVDQLKQGQGIRIESRKELDKLFDDLRGEPRS</sequence>
<dbReference type="PANTHER" id="PTHR36582">
    <property type="entry name" value="ANTITOXIN PARD"/>
    <property type="match status" value="1"/>
</dbReference>
<dbReference type="Gene3D" id="6.10.10.120">
    <property type="entry name" value="Antitoxin ParD1-like"/>
    <property type="match status" value="1"/>
</dbReference>
<protein>
    <submittedName>
        <fullName evidence="3">Addiction module antidote protein</fullName>
    </submittedName>
</protein>
<evidence type="ECO:0000256" key="1">
    <source>
        <dbReference type="ARBA" id="ARBA00008580"/>
    </source>
</evidence>
<dbReference type="Proteomes" id="UP000035068">
    <property type="component" value="Unassembled WGS sequence"/>
</dbReference>
<dbReference type="InterPro" id="IPR010985">
    <property type="entry name" value="Ribbon_hlx_hlx"/>
</dbReference>
<dbReference type="SUPFAM" id="SSF47598">
    <property type="entry name" value="Ribbon-helix-helix"/>
    <property type="match status" value="1"/>
</dbReference>
<dbReference type="NCBIfam" id="TIGR02606">
    <property type="entry name" value="antidote_CC2985"/>
    <property type="match status" value="1"/>
</dbReference>
<dbReference type="InterPro" id="IPR022789">
    <property type="entry name" value="ParD"/>
</dbReference>
<gene>
    <name evidence="3" type="ORF">GFER_16730</name>
</gene>
<dbReference type="Pfam" id="PF03693">
    <property type="entry name" value="ParD_antitoxin"/>
    <property type="match status" value="1"/>
</dbReference>
<dbReference type="PANTHER" id="PTHR36582:SF2">
    <property type="entry name" value="ANTITOXIN PARD"/>
    <property type="match status" value="1"/>
</dbReference>
<dbReference type="RefSeq" id="WP_040101188.1">
    <property type="nucleotide sequence ID" value="NZ_JWJD01000011.1"/>
</dbReference>
<dbReference type="GO" id="GO:0006355">
    <property type="term" value="P:regulation of DNA-templated transcription"/>
    <property type="evidence" value="ECO:0007669"/>
    <property type="project" value="InterPro"/>
</dbReference>
<accession>A0A0C2EA16</accession>
<evidence type="ECO:0000313" key="3">
    <source>
        <dbReference type="EMBL" id="KIH75428.1"/>
    </source>
</evidence>
<dbReference type="AlphaFoldDB" id="A0A0C2EA16"/>
<dbReference type="CDD" id="cd22231">
    <property type="entry name" value="RHH_NikR_HicB-like"/>
    <property type="match status" value="1"/>
</dbReference>
<organism evidence="3 4">
    <name type="scientific">Geoalkalibacter ferrihydriticus DSM 17813</name>
    <dbReference type="NCBI Taxonomy" id="1121915"/>
    <lineage>
        <taxon>Bacteria</taxon>
        <taxon>Pseudomonadati</taxon>
        <taxon>Thermodesulfobacteriota</taxon>
        <taxon>Desulfuromonadia</taxon>
        <taxon>Desulfuromonadales</taxon>
        <taxon>Geoalkalibacteraceae</taxon>
        <taxon>Geoalkalibacter</taxon>
    </lineage>
</organism>
<keyword evidence="4" id="KW-1185">Reference proteome</keyword>
<dbReference type="InterPro" id="IPR038296">
    <property type="entry name" value="ParD_sf"/>
</dbReference>
<comment type="caution">
    <text evidence="3">The sequence shown here is derived from an EMBL/GenBank/DDBJ whole genome shotgun (WGS) entry which is preliminary data.</text>
</comment>
<name>A0A0C2EA16_9BACT</name>
<keyword evidence="2" id="KW-1277">Toxin-antitoxin system</keyword>
<evidence type="ECO:0000256" key="2">
    <source>
        <dbReference type="ARBA" id="ARBA00022649"/>
    </source>
</evidence>